<dbReference type="AlphaFoldDB" id="A0A128FAU8"/>
<dbReference type="PROSITE" id="PS00330">
    <property type="entry name" value="HEMOLYSIN_CALCIUM"/>
    <property type="match status" value="6"/>
</dbReference>
<keyword evidence="7" id="KW-0843">Virulence</keyword>
<dbReference type="SUPFAM" id="SSF51120">
    <property type="entry name" value="beta-Roll"/>
    <property type="match status" value="4"/>
</dbReference>
<keyword evidence="6" id="KW-0106">Calcium</keyword>
<dbReference type="Pfam" id="PF00353">
    <property type="entry name" value="HemolysinCabind"/>
    <property type="match status" value="6"/>
</dbReference>
<dbReference type="GO" id="GO:0005509">
    <property type="term" value="F:calcium ion binding"/>
    <property type="evidence" value="ECO:0007669"/>
    <property type="project" value="InterPro"/>
</dbReference>
<dbReference type="InterPro" id="IPR018511">
    <property type="entry name" value="Hemolysin-typ_Ca-bd_CS"/>
</dbReference>
<gene>
    <name evidence="10" type="primary">hlyA_3</name>
    <name evidence="10" type="ORF">GMA8713_02868</name>
</gene>
<dbReference type="InterPro" id="IPR011049">
    <property type="entry name" value="Serralysin-like_metalloprot_C"/>
</dbReference>
<protein>
    <submittedName>
        <fullName evidence="10">Hemolysin, chromosomal</fullName>
    </submittedName>
</protein>
<evidence type="ECO:0000256" key="5">
    <source>
        <dbReference type="ARBA" id="ARBA00022737"/>
    </source>
</evidence>
<evidence type="ECO:0000256" key="9">
    <source>
        <dbReference type="SAM" id="MobiDB-lite"/>
    </source>
</evidence>
<feature type="region of interest" description="Disordered" evidence="9">
    <location>
        <begin position="593"/>
        <end position="624"/>
    </location>
</feature>
<evidence type="ECO:0000313" key="10">
    <source>
        <dbReference type="EMBL" id="CZF83912.1"/>
    </source>
</evidence>
<evidence type="ECO:0000313" key="11">
    <source>
        <dbReference type="Proteomes" id="UP000073601"/>
    </source>
</evidence>
<comment type="subcellular location">
    <subcellularLocation>
        <location evidence="1">Membrane</location>
    </subcellularLocation>
    <subcellularLocation>
        <location evidence="2">Secreted</location>
    </subcellularLocation>
</comment>
<keyword evidence="3" id="KW-0964">Secreted</keyword>
<dbReference type="InterPro" id="IPR001343">
    <property type="entry name" value="Hemolysn_Ca-bd"/>
</dbReference>
<dbReference type="PRINTS" id="PR01488">
    <property type="entry name" value="RTXTOXINA"/>
</dbReference>
<accession>A0A128FAU8</accession>
<dbReference type="EMBL" id="FIZY01000026">
    <property type="protein sequence ID" value="CZF83912.1"/>
    <property type="molecule type" value="Genomic_DNA"/>
</dbReference>
<organism evidence="10 11">
    <name type="scientific">Grimontia marina</name>
    <dbReference type="NCBI Taxonomy" id="646534"/>
    <lineage>
        <taxon>Bacteria</taxon>
        <taxon>Pseudomonadati</taxon>
        <taxon>Pseudomonadota</taxon>
        <taxon>Gammaproteobacteria</taxon>
        <taxon>Vibrionales</taxon>
        <taxon>Vibrionaceae</taxon>
        <taxon>Grimontia</taxon>
    </lineage>
</organism>
<evidence type="ECO:0000256" key="7">
    <source>
        <dbReference type="ARBA" id="ARBA00023026"/>
    </source>
</evidence>
<evidence type="ECO:0000256" key="3">
    <source>
        <dbReference type="ARBA" id="ARBA00022525"/>
    </source>
</evidence>
<sequence length="1115" mass="118186">MSTTKTIIRTAQDFIDLFYDVKDRLEKAGHPDLAKKMSKIKDGVEKLYQHIDEEGNITNQEEVDRVKEEIAGELSSLIPTDGLALAAGTLVIFAFGSSALAFAGAAGVAVGASLALDYAKDAILVEMLRIVEDLGIQRFEPLEADFSSSTKGVIVSGSISNDTIVSSSYDDIIDTGLGQDTINLISGTNTIDTGLDSDTVNIQGGNNLINMGAIGVETNSVVYTNGNGKQFLVDMKRIDKVIVNRGEEQDEITGADIIAFDGIPASSNGSFSVKMTFDSANDLLNTPSGYHIAPIIAFMGQGDDVVQLRPFTALGHTSTEHEFWGGSGEDTVAFVDPEANSLIQTFINLEQGTVSLGKSSGSHFIIHEFEHAIGTDKQDFITGNEFDNQLTGLDGNDFITGNEGTDVLDGGEGRDILIGGRDGERANANDGVNDYLQGGDGYDTYYISVEQNYDSALTTAIRYSDASSAYYKNTNVLNSIDYIYDSDESGKVEFSFDGGDGWLTGLNASIELSGISLTKTHFSEGIDFYQSVNAYVFGGLPLAAVKLGNDLVFVEQENFGAIFAVKDFQNGDSGIRIHDNALVGTNLTERLEGTKEDESISSAPTVNGGIRMEGKGGSDTYSGMGKDTGNDEIADVGSEEDVDRLDMSNLSAADVSISRGGSSNSQHLIIKGLEGSNYGGSVSIKGYFGGRPTGIEEILLGGQLLDAEDVVRSFNDYAPSLLTDDISGSEGRDVIDASDGDDVLAGNGGNDLLIGGKGADSLDGGDGNDLIVADAEDTQYLGGSGEDTLLYIGSDDRTFFMGAEGFEHLEAGSGNNVVYASSSKADDNNINGQGGDDKLFGFGGNDKLQGEQGNDTLIAGSGNDELYGGEGKDVLKGGKGDDYLEGGDGDDLLIGFLGSDRLIGGFGNDRLDARLGDNNYLDGGFGADTYIGSNLTDTMIFDASDFVGKAKYTSSGWVNDIVYRASNGFDVLEVSYAEEIDFTGEAYKQEGSAAKGNVITGVEALTADWGEQNVTINAYAIQAHSDTETVEDWDAFIAYLGEDEDTFNLVGTGWSYLEEGTVDTAISPEMARIAGLSESQVAELSAYVFEQTFNESTITIWTDAENGYVNGEMFV</sequence>
<evidence type="ECO:0000256" key="4">
    <source>
        <dbReference type="ARBA" id="ARBA00022656"/>
    </source>
</evidence>
<dbReference type="GO" id="GO:0016020">
    <property type="term" value="C:membrane"/>
    <property type="evidence" value="ECO:0007669"/>
    <property type="project" value="UniProtKB-SubCell"/>
</dbReference>
<dbReference type="Proteomes" id="UP000073601">
    <property type="component" value="Unassembled WGS sequence"/>
</dbReference>
<dbReference type="GO" id="GO:0005576">
    <property type="term" value="C:extracellular region"/>
    <property type="evidence" value="ECO:0007669"/>
    <property type="project" value="UniProtKB-SubCell"/>
</dbReference>
<dbReference type="PANTHER" id="PTHR38340:SF1">
    <property type="entry name" value="S-LAYER PROTEIN"/>
    <property type="match status" value="1"/>
</dbReference>
<evidence type="ECO:0000256" key="2">
    <source>
        <dbReference type="ARBA" id="ARBA00004613"/>
    </source>
</evidence>
<dbReference type="RefSeq" id="WP_062711052.1">
    <property type="nucleotide sequence ID" value="NZ_CAWRCI010000026.1"/>
</dbReference>
<proteinExistence type="predicted"/>
<evidence type="ECO:0000256" key="6">
    <source>
        <dbReference type="ARBA" id="ARBA00022837"/>
    </source>
</evidence>
<name>A0A128FAU8_9GAMM</name>
<keyword evidence="4" id="KW-0800">Toxin</keyword>
<dbReference type="InterPro" id="IPR050557">
    <property type="entry name" value="RTX_toxin/Mannuronan_C5-epim"/>
</dbReference>
<dbReference type="GO" id="GO:0090729">
    <property type="term" value="F:toxin activity"/>
    <property type="evidence" value="ECO:0007669"/>
    <property type="project" value="UniProtKB-KW"/>
</dbReference>
<reference evidence="11" key="1">
    <citation type="submission" date="2016-02" db="EMBL/GenBank/DDBJ databases">
        <authorList>
            <person name="Rodrigo-Torres Lidia"/>
            <person name="Arahal R.David."/>
        </authorList>
    </citation>
    <scope>NUCLEOTIDE SEQUENCE [LARGE SCALE GENOMIC DNA]</scope>
    <source>
        <strain evidence="11">CECT 8713</strain>
    </source>
</reference>
<evidence type="ECO:0000256" key="1">
    <source>
        <dbReference type="ARBA" id="ARBA00004370"/>
    </source>
</evidence>
<keyword evidence="8" id="KW-0472">Membrane</keyword>
<keyword evidence="11" id="KW-1185">Reference proteome</keyword>
<dbReference type="Gene3D" id="2.150.10.10">
    <property type="entry name" value="Serralysin-like metalloprotease, C-terminal"/>
    <property type="match status" value="4"/>
</dbReference>
<dbReference type="PRINTS" id="PR00313">
    <property type="entry name" value="CABNDNGRPT"/>
</dbReference>
<dbReference type="InterPro" id="IPR003995">
    <property type="entry name" value="RTX_toxin_determinant-A"/>
</dbReference>
<dbReference type="OrthoDB" id="5918969at2"/>
<dbReference type="PANTHER" id="PTHR38340">
    <property type="entry name" value="S-LAYER PROTEIN"/>
    <property type="match status" value="1"/>
</dbReference>
<evidence type="ECO:0000256" key="8">
    <source>
        <dbReference type="ARBA" id="ARBA00023136"/>
    </source>
</evidence>
<keyword evidence="5" id="KW-0677">Repeat</keyword>